<evidence type="ECO:0000256" key="2">
    <source>
        <dbReference type="SAM" id="MobiDB-lite"/>
    </source>
</evidence>
<evidence type="ECO:0000313" key="7">
    <source>
        <dbReference type="Proteomes" id="UP000006906"/>
    </source>
</evidence>
<dbReference type="InterPro" id="IPR037293">
    <property type="entry name" value="Gal_Oxidase_central_sf"/>
</dbReference>
<dbReference type="PANTHER" id="PTHR32208:SF21">
    <property type="entry name" value="LOW QUALITY PROTEIN: ALDEHYDE OXIDASE GLOX-LIKE"/>
    <property type="match status" value="1"/>
</dbReference>
<dbReference type="SUPFAM" id="SSF50965">
    <property type="entry name" value="Galactose oxidase, central domain"/>
    <property type="match status" value="1"/>
</dbReference>
<evidence type="ECO:0000256" key="3">
    <source>
        <dbReference type="SAM" id="SignalP"/>
    </source>
</evidence>
<evidence type="ECO:0008006" key="8">
    <source>
        <dbReference type="Google" id="ProtNLM"/>
    </source>
</evidence>
<dbReference type="InterPro" id="IPR014756">
    <property type="entry name" value="Ig_E-set"/>
</dbReference>
<feature type="compositionally biased region" description="Polar residues" evidence="2">
    <location>
        <begin position="594"/>
        <end position="604"/>
    </location>
</feature>
<evidence type="ECO:0000259" key="4">
    <source>
        <dbReference type="Pfam" id="PF07250"/>
    </source>
</evidence>
<dbReference type="Gramene" id="PNW84629">
    <property type="protein sequence ID" value="PNW84629"/>
    <property type="gene ID" value="CHLRE_03g152050v5"/>
</dbReference>
<feature type="region of interest" description="Disordered" evidence="2">
    <location>
        <begin position="594"/>
        <end position="613"/>
    </location>
</feature>
<protein>
    <recommendedName>
        <fullName evidence="8">Glyoxal or galactose oxidase</fullName>
    </recommendedName>
</protein>
<dbReference type="Pfam" id="PF07250">
    <property type="entry name" value="Glyoxal_oxid_N"/>
    <property type="match status" value="1"/>
</dbReference>
<dbReference type="Gene3D" id="2.130.10.80">
    <property type="entry name" value="Galactose oxidase/kelch, beta-propeller"/>
    <property type="match status" value="1"/>
</dbReference>
<accession>A0A2K3DVS7</accession>
<dbReference type="InterPro" id="IPR015202">
    <property type="entry name" value="GO-like_E_set"/>
</dbReference>
<dbReference type="STRING" id="3055.A0A2K3DVS7"/>
<dbReference type="InterPro" id="IPR011043">
    <property type="entry name" value="Gal_Oxase/kelch_b-propeller"/>
</dbReference>
<dbReference type="CDD" id="cd02851">
    <property type="entry name" value="E_set_GO_C"/>
    <property type="match status" value="1"/>
</dbReference>
<dbReference type="KEGG" id="cre:CHLRE_03g152050v5"/>
<keyword evidence="7" id="KW-1185">Reference proteome</keyword>
<evidence type="ECO:0000313" key="6">
    <source>
        <dbReference type="EMBL" id="PNW84629.1"/>
    </source>
</evidence>
<dbReference type="Gene3D" id="2.60.40.10">
    <property type="entry name" value="Immunoglobulins"/>
    <property type="match status" value="1"/>
</dbReference>
<organism evidence="6 7">
    <name type="scientific">Chlamydomonas reinhardtii</name>
    <name type="common">Chlamydomonas smithii</name>
    <dbReference type="NCBI Taxonomy" id="3055"/>
    <lineage>
        <taxon>Eukaryota</taxon>
        <taxon>Viridiplantae</taxon>
        <taxon>Chlorophyta</taxon>
        <taxon>core chlorophytes</taxon>
        <taxon>Chlorophyceae</taxon>
        <taxon>CS clade</taxon>
        <taxon>Chlamydomonadales</taxon>
        <taxon>Chlamydomonadaceae</taxon>
        <taxon>Chlamydomonas</taxon>
    </lineage>
</organism>
<feature type="signal peptide" evidence="3">
    <location>
        <begin position="1"/>
        <end position="38"/>
    </location>
</feature>
<feature type="domain" description="Galactose oxidase-like Early set" evidence="5">
    <location>
        <begin position="515"/>
        <end position="641"/>
    </location>
</feature>
<name>A0A2K3DVS7_CHLRE</name>
<dbReference type="PaxDb" id="3055-EDP01329"/>
<dbReference type="OMA" id="VTHRTAY"/>
<dbReference type="InterPro" id="IPR013783">
    <property type="entry name" value="Ig-like_fold"/>
</dbReference>
<dbReference type="Proteomes" id="UP000006906">
    <property type="component" value="Chromosome 3"/>
</dbReference>
<dbReference type="EMBL" id="CM008964">
    <property type="protein sequence ID" value="PNW84629.1"/>
    <property type="molecule type" value="Genomic_DNA"/>
</dbReference>
<dbReference type="Pfam" id="PF09118">
    <property type="entry name" value="GO-like_E_set"/>
    <property type="match status" value="1"/>
</dbReference>
<reference evidence="6 7" key="1">
    <citation type="journal article" date="2007" name="Science">
        <title>The Chlamydomonas genome reveals the evolution of key animal and plant functions.</title>
        <authorList>
            <person name="Merchant S.S."/>
            <person name="Prochnik S.E."/>
            <person name="Vallon O."/>
            <person name="Harris E.H."/>
            <person name="Karpowicz S.J."/>
            <person name="Witman G.B."/>
            <person name="Terry A."/>
            <person name="Salamov A."/>
            <person name="Fritz-Laylin L.K."/>
            <person name="Marechal-Drouard L."/>
            <person name="Marshall W.F."/>
            <person name="Qu L.H."/>
            <person name="Nelson D.R."/>
            <person name="Sanderfoot A.A."/>
            <person name="Spalding M.H."/>
            <person name="Kapitonov V.V."/>
            <person name="Ren Q."/>
            <person name="Ferris P."/>
            <person name="Lindquist E."/>
            <person name="Shapiro H."/>
            <person name="Lucas S.M."/>
            <person name="Grimwood J."/>
            <person name="Schmutz J."/>
            <person name="Cardol P."/>
            <person name="Cerutti H."/>
            <person name="Chanfreau G."/>
            <person name="Chen C.L."/>
            <person name="Cognat V."/>
            <person name="Croft M.T."/>
            <person name="Dent R."/>
            <person name="Dutcher S."/>
            <person name="Fernandez E."/>
            <person name="Fukuzawa H."/>
            <person name="Gonzalez-Ballester D."/>
            <person name="Gonzalez-Halphen D."/>
            <person name="Hallmann A."/>
            <person name="Hanikenne M."/>
            <person name="Hippler M."/>
            <person name="Inwood W."/>
            <person name="Jabbari K."/>
            <person name="Kalanon M."/>
            <person name="Kuras R."/>
            <person name="Lefebvre P.A."/>
            <person name="Lemaire S.D."/>
            <person name="Lobanov A.V."/>
            <person name="Lohr M."/>
            <person name="Manuell A."/>
            <person name="Meier I."/>
            <person name="Mets L."/>
            <person name="Mittag M."/>
            <person name="Mittelmeier T."/>
            <person name="Moroney J.V."/>
            <person name="Moseley J."/>
            <person name="Napoli C."/>
            <person name="Nedelcu A.M."/>
            <person name="Niyogi K."/>
            <person name="Novoselov S.V."/>
            <person name="Paulsen I.T."/>
            <person name="Pazour G."/>
            <person name="Purton S."/>
            <person name="Ral J.P."/>
            <person name="Riano-Pachon D.M."/>
            <person name="Riekhof W."/>
            <person name="Rymarquis L."/>
            <person name="Schroda M."/>
            <person name="Stern D."/>
            <person name="Umen J."/>
            <person name="Willows R."/>
            <person name="Wilson N."/>
            <person name="Zimmer S.L."/>
            <person name="Allmer J."/>
            <person name="Balk J."/>
            <person name="Bisova K."/>
            <person name="Chen C.J."/>
            <person name="Elias M."/>
            <person name="Gendler K."/>
            <person name="Hauser C."/>
            <person name="Lamb M.R."/>
            <person name="Ledford H."/>
            <person name="Long J.C."/>
            <person name="Minagawa J."/>
            <person name="Page M.D."/>
            <person name="Pan J."/>
            <person name="Pootakham W."/>
            <person name="Roje S."/>
            <person name="Rose A."/>
            <person name="Stahlberg E."/>
            <person name="Terauchi A.M."/>
            <person name="Yang P."/>
            <person name="Ball S."/>
            <person name="Bowler C."/>
            <person name="Dieckmann C.L."/>
            <person name="Gladyshev V.N."/>
            <person name="Green P."/>
            <person name="Jorgensen R."/>
            <person name="Mayfield S."/>
            <person name="Mueller-Roeber B."/>
            <person name="Rajamani S."/>
            <person name="Sayre R.T."/>
            <person name="Brokstein P."/>
            <person name="Dubchak I."/>
            <person name="Goodstein D."/>
            <person name="Hornick L."/>
            <person name="Huang Y.W."/>
            <person name="Jhaveri J."/>
            <person name="Luo Y."/>
            <person name="Martinez D."/>
            <person name="Ngau W.C."/>
            <person name="Otillar B."/>
            <person name="Poliakov A."/>
            <person name="Porter A."/>
            <person name="Szajkowski L."/>
            <person name="Werner G."/>
            <person name="Zhou K."/>
            <person name="Grigoriev I.V."/>
            <person name="Rokhsar D.S."/>
            <person name="Grossman A.R."/>
        </authorList>
    </citation>
    <scope>NUCLEOTIDE SEQUENCE [LARGE SCALE GENOMIC DNA]</scope>
    <source>
        <strain evidence="7">CC-503</strain>
    </source>
</reference>
<dbReference type="GeneID" id="5721115"/>
<dbReference type="ExpressionAtlas" id="A0A2K3DVS7">
    <property type="expression patterns" value="baseline and differential"/>
</dbReference>
<dbReference type="RefSeq" id="XP_042925657.1">
    <property type="nucleotide sequence ID" value="XM_043060528.1"/>
</dbReference>
<feature type="region of interest" description="Disordered" evidence="2">
    <location>
        <begin position="544"/>
        <end position="563"/>
    </location>
</feature>
<dbReference type="PANTHER" id="PTHR32208">
    <property type="entry name" value="SECRETED PROTEIN-RELATED"/>
    <property type="match status" value="1"/>
</dbReference>
<evidence type="ECO:0000256" key="1">
    <source>
        <dbReference type="ARBA" id="ARBA00022729"/>
    </source>
</evidence>
<sequence length="643" mass="67490">MKPPQRPPVAAHSLAVLTAVLLLAAVALLLPAAAGAAADLMPPPPSPPPPPQHQSPAAVAEVQGAAAVAARAQGANSTAMQLGELDFRKKKAKKPAAAAVSRSSWRTLPFMSTAVPALLAVLPPYDQYLAIENSKTTTTSLLDLEQETATAMKSLVNSFCGAPVHQEDGGLILVGGHHGYKNGIADGRDKIQLFGLDPDPAFSLAHPLRWNRWYPAVTTLEDGRVLVVGGSYKADAGSLPPFSEIVDPKALDQESETLPTPQNFVDNAGMQWFAFMHTLPRGHVLWWGDRGGSISDVASQAVLADLPELPEEVTHRTAYPYTASVLVLPYRPEEDYRATLMIFGGAEGGAGTDTPAVSTSLRLELRECDSAASGYCAVPWEVEEMGVPRVMGDSVLLPNGKVLLLNGAQWGRAAYSSSGQKAGGQASHPANQPLIYEPWRPAGERYFHVAFNPIPRMYHSTACLHRTGEVIAAGCDTCGENVAGLTSAMTPNPKGLLEKRLQMFTPAEIAPGVARPVITLAPASIARDQTFTVEFTYDPPAAAEVAQGGGTGGSGSSPPAPAVTAASLVTPCATTHSVGWNQRVVFLKVLSPDSGSDSSGTRSLTLAAPPSSHPGLSPPGYHLLFLVTSDGGYSQGVWLTVTP</sequence>
<dbReference type="InParanoid" id="A0A2K3DVS7"/>
<keyword evidence="1 3" id="KW-0732">Signal</keyword>
<feature type="domain" description="Glyoxal oxidase N-terminal" evidence="4">
    <location>
        <begin position="140"/>
        <end position="477"/>
    </location>
</feature>
<dbReference type="SUPFAM" id="SSF81296">
    <property type="entry name" value="E set domains"/>
    <property type="match status" value="1"/>
</dbReference>
<feature type="chain" id="PRO_5014451843" description="Glyoxal or galactose oxidase" evidence="3">
    <location>
        <begin position="39"/>
        <end position="643"/>
    </location>
</feature>
<dbReference type="InterPro" id="IPR009880">
    <property type="entry name" value="Glyoxal_oxidase_N"/>
</dbReference>
<proteinExistence type="predicted"/>
<dbReference type="OrthoDB" id="2019572at2759"/>
<gene>
    <name evidence="6" type="ORF">CHLRE_03g152050v5</name>
</gene>
<dbReference type="AlphaFoldDB" id="A0A2K3DVS7"/>
<evidence type="ECO:0000259" key="5">
    <source>
        <dbReference type="Pfam" id="PF09118"/>
    </source>
</evidence>